<name>A0AAV6VAD4_9ARAC</name>
<keyword evidence="2" id="KW-1185">Reference proteome</keyword>
<sequence>MHLVRQIVRPALGVIGKNSTRHRAVSHRPDWYGGIIAGLQVPPSRTGEFQRRGCRMGILGAKWRGISSPN</sequence>
<gene>
    <name evidence="1" type="ORF">JTE90_002875</name>
</gene>
<evidence type="ECO:0000313" key="2">
    <source>
        <dbReference type="Proteomes" id="UP000827092"/>
    </source>
</evidence>
<protein>
    <submittedName>
        <fullName evidence="1">Uncharacterized protein</fullName>
    </submittedName>
</protein>
<dbReference type="EMBL" id="JAFNEN010000117">
    <property type="protein sequence ID" value="KAG8193617.1"/>
    <property type="molecule type" value="Genomic_DNA"/>
</dbReference>
<reference evidence="1 2" key="1">
    <citation type="journal article" date="2022" name="Nat. Ecol. Evol.">
        <title>A masculinizing supergene underlies an exaggerated male reproductive morph in a spider.</title>
        <authorList>
            <person name="Hendrickx F."/>
            <person name="De Corte Z."/>
            <person name="Sonet G."/>
            <person name="Van Belleghem S.M."/>
            <person name="Kostlbacher S."/>
            <person name="Vangestel C."/>
        </authorList>
    </citation>
    <scope>NUCLEOTIDE SEQUENCE [LARGE SCALE GENOMIC DNA]</scope>
    <source>
        <strain evidence="1">W744_W776</strain>
    </source>
</reference>
<evidence type="ECO:0000313" key="1">
    <source>
        <dbReference type="EMBL" id="KAG8193617.1"/>
    </source>
</evidence>
<accession>A0AAV6VAD4</accession>
<comment type="caution">
    <text evidence="1">The sequence shown here is derived from an EMBL/GenBank/DDBJ whole genome shotgun (WGS) entry which is preliminary data.</text>
</comment>
<dbReference type="AlphaFoldDB" id="A0AAV6VAD4"/>
<organism evidence="1 2">
    <name type="scientific">Oedothorax gibbosus</name>
    <dbReference type="NCBI Taxonomy" id="931172"/>
    <lineage>
        <taxon>Eukaryota</taxon>
        <taxon>Metazoa</taxon>
        <taxon>Ecdysozoa</taxon>
        <taxon>Arthropoda</taxon>
        <taxon>Chelicerata</taxon>
        <taxon>Arachnida</taxon>
        <taxon>Araneae</taxon>
        <taxon>Araneomorphae</taxon>
        <taxon>Entelegynae</taxon>
        <taxon>Araneoidea</taxon>
        <taxon>Linyphiidae</taxon>
        <taxon>Erigoninae</taxon>
        <taxon>Oedothorax</taxon>
    </lineage>
</organism>
<dbReference type="Proteomes" id="UP000827092">
    <property type="component" value="Unassembled WGS sequence"/>
</dbReference>
<proteinExistence type="predicted"/>